<dbReference type="Proteomes" id="UP000299102">
    <property type="component" value="Unassembled WGS sequence"/>
</dbReference>
<accession>A0A4C1ZXC5</accession>
<keyword evidence="2" id="KW-1185">Reference proteome</keyword>
<evidence type="ECO:0000313" key="1">
    <source>
        <dbReference type="EMBL" id="GBP91684.1"/>
    </source>
</evidence>
<gene>
    <name evidence="1" type="ORF">EVAR_100264_1</name>
</gene>
<dbReference type="OrthoDB" id="425681at2759"/>
<sequence length="218" mass="24904">MDELSVKCFLYAEYQVILASSACGMQEMVNKMNDFVKKAYESKCRDIKSRVNARNKANEPLLAIMNSKSVSRLSTMGLRMIVKAGNVQKKSESRINAVEMRSLRSMCGVSRKDKCKNSDVRERCGLKADVVTRVERGVLRWFGHLEKMNKVCDGKVIKGRPRKSYAEHLGGILKTGQVRVGHAHRGFHTNPSQQSRQYYFYCKMKSITLLYGKLEEHK</sequence>
<evidence type="ECO:0000313" key="2">
    <source>
        <dbReference type="Proteomes" id="UP000299102"/>
    </source>
</evidence>
<organism evidence="1 2">
    <name type="scientific">Eumeta variegata</name>
    <name type="common">Bagworm moth</name>
    <name type="synonym">Eumeta japonica</name>
    <dbReference type="NCBI Taxonomy" id="151549"/>
    <lineage>
        <taxon>Eukaryota</taxon>
        <taxon>Metazoa</taxon>
        <taxon>Ecdysozoa</taxon>
        <taxon>Arthropoda</taxon>
        <taxon>Hexapoda</taxon>
        <taxon>Insecta</taxon>
        <taxon>Pterygota</taxon>
        <taxon>Neoptera</taxon>
        <taxon>Endopterygota</taxon>
        <taxon>Lepidoptera</taxon>
        <taxon>Glossata</taxon>
        <taxon>Ditrysia</taxon>
        <taxon>Tineoidea</taxon>
        <taxon>Psychidae</taxon>
        <taxon>Oiketicinae</taxon>
        <taxon>Eumeta</taxon>
    </lineage>
</organism>
<name>A0A4C1ZXC5_EUMVA</name>
<protein>
    <submittedName>
        <fullName evidence="1">Uncharacterized protein</fullName>
    </submittedName>
</protein>
<dbReference type="STRING" id="151549.A0A4C1ZXC5"/>
<comment type="caution">
    <text evidence="1">The sequence shown here is derived from an EMBL/GenBank/DDBJ whole genome shotgun (WGS) entry which is preliminary data.</text>
</comment>
<dbReference type="AlphaFoldDB" id="A0A4C1ZXC5"/>
<reference evidence="1 2" key="1">
    <citation type="journal article" date="2019" name="Commun. Biol.">
        <title>The bagworm genome reveals a unique fibroin gene that provides high tensile strength.</title>
        <authorList>
            <person name="Kono N."/>
            <person name="Nakamura H."/>
            <person name="Ohtoshi R."/>
            <person name="Tomita M."/>
            <person name="Numata K."/>
            <person name="Arakawa K."/>
        </authorList>
    </citation>
    <scope>NUCLEOTIDE SEQUENCE [LARGE SCALE GENOMIC DNA]</scope>
</reference>
<proteinExistence type="predicted"/>
<dbReference type="EMBL" id="BGZK01002196">
    <property type="protein sequence ID" value="GBP91684.1"/>
    <property type="molecule type" value="Genomic_DNA"/>
</dbReference>